<dbReference type="Proteomes" id="UP000309872">
    <property type="component" value="Unassembled WGS sequence"/>
</dbReference>
<keyword evidence="2" id="KW-1185">Reference proteome</keyword>
<name>A0A4U0H2V1_9SPHI</name>
<dbReference type="EMBL" id="SUKA01000003">
    <property type="protein sequence ID" value="TJY65828.1"/>
    <property type="molecule type" value="Genomic_DNA"/>
</dbReference>
<proteinExistence type="predicted"/>
<comment type="caution">
    <text evidence="1">The sequence shown here is derived from an EMBL/GenBank/DDBJ whole genome shotgun (WGS) entry which is preliminary data.</text>
</comment>
<protein>
    <submittedName>
        <fullName evidence="1">ORF6N domain-containing protein</fullName>
    </submittedName>
</protein>
<evidence type="ECO:0000313" key="1">
    <source>
        <dbReference type="EMBL" id="TJY65828.1"/>
    </source>
</evidence>
<gene>
    <name evidence="1" type="ORF">FAZ19_11965</name>
</gene>
<organism evidence="1 2">
    <name type="scientific">Sphingobacterium alkalisoli</name>
    <dbReference type="NCBI Taxonomy" id="1874115"/>
    <lineage>
        <taxon>Bacteria</taxon>
        <taxon>Pseudomonadati</taxon>
        <taxon>Bacteroidota</taxon>
        <taxon>Sphingobacteriia</taxon>
        <taxon>Sphingobacteriales</taxon>
        <taxon>Sphingobacteriaceae</taxon>
        <taxon>Sphingobacterium</taxon>
    </lineage>
</organism>
<evidence type="ECO:0000313" key="2">
    <source>
        <dbReference type="Proteomes" id="UP000309872"/>
    </source>
</evidence>
<dbReference type="AlphaFoldDB" id="A0A4U0H2V1"/>
<sequence>MSKKVLTQITPPEDDILASKIYIIRKRKVMLDRDLASIIPMVVRNCDAVSQFCLGSISYGRGITKF</sequence>
<dbReference type="RefSeq" id="WP_136820957.1">
    <property type="nucleotide sequence ID" value="NZ_BMJX01000003.1"/>
</dbReference>
<accession>A0A4U0H2V1</accession>
<reference evidence="1 2" key="1">
    <citation type="submission" date="2019-04" db="EMBL/GenBank/DDBJ databases">
        <title>Sphingobacterium olei sp. nov., isolated from oil-contaminated soil.</title>
        <authorList>
            <person name="Liu B."/>
        </authorList>
    </citation>
    <scope>NUCLEOTIDE SEQUENCE [LARGE SCALE GENOMIC DNA]</scope>
    <source>
        <strain evidence="1 2">Y3L14</strain>
    </source>
</reference>